<dbReference type="EMBL" id="JASDAP010000018">
    <property type="protein sequence ID" value="KAK1887901.1"/>
    <property type="molecule type" value="Genomic_DNA"/>
</dbReference>
<sequence>MAMCSSLHPANLICQPLVNQGWSHRAESWHRSWDQRTASPLRARRGQGLGDLCLTEVQLGCFTQQQPLRTGRRQPQDDPAHCITENREVSKTEVKTTHVVNMGTAELLTDSQLQRSYDWLKLNTIFCTEYEFAIFKELNKQPVE</sequence>
<reference evidence="1" key="1">
    <citation type="submission" date="2023-04" db="EMBL/GenBank/DDBJ databases">
        <title>Chromosome-level genome of Chaenocephalus aceratus.</title>
        <authorList>
            <person name="Park H."/>
        </authorList>
    </citation>
    <scope>NUCLEOTIDE SEQUENCE</scope>
    <source>
        <strain evidence="1">DE</strain>
        <tissue evidence="1">Muscle</tissue>
    </source>
</reference>
<accession>A0AAD9F4F9</accession>
<evidence type="ECO:0000313" key="2">
    <source>
        <dbReference type="Proteomes" id="UP001228049"/>
    </source>
</evidence>
<dbReference type="Proteomes" id="UP001228049">
    <property type="component" value="Unassembled WGS sequence"/>
</dbReference>
<proteinExistence type="predicted"/>
<evidence type="ECO:0000313" key="1">
    <source>
        <dbReference type="EMBL" id="KAK1887901.1"/>
    </source>
</evidence>
<organism evidence="1 2">
    <name type="scientific">Dissostichus eleginoides</name>
    <name type="common">Patagonian toothfish</name>
    <name type="synonym">Dissostichus amissus</name>
    <dbReference type="NCBI Taxonomy" id="100907"/>
    <lineage>
        <taxon>Eukaryota</taxon>
        <taxon>Metazoa</taxon>
        <taxon>Chordata</taxon>
        <taxon>Craniata</taxon>
        <taxon>Vertebrata</taxon>
        <taxon>Euteleostomi</taxon>
        <taxon>Actinopterygii</taxon>
        <taxon>Neopterygii</taxon>
        <taxon>Teleostei</taxon>
        <taxon>Neoteleostei</taxon>
        <taxon>Acanthomorphata</taxon>
        <taxon>Eupercaria</taxon>
        <taxon>Perciformes</taxon>
        <taxon>Notothenioidei</taxon>
        <taxon>Nototheniidae</taxon>
        <taxon>Dissostichus</taxon>
    </lineage>
</organism>
<dbReference type="AlphaFoldDB" id="A0AAD9F4F9"/>
<comment type="caution">
    <text evidence="1">The sequence shown here is derived from an EMBL/GenBank/DDBJ whole genome shotgun (WGS) entry which is preliminary data.</text>
</comment>
<keyword evidence="2" id="KW-1185">Reference proteome</keyword>
<name>A0AAD9F4F9_DISEL</name>
<protein>
    <submittedName>
        <fullName evidence="1">ECF RNA polymerase sigma factor SigG</fullName>
    </submittedName>
</protein>
<gene>
    <name evidence="1" type="ORF">KUDE01_028688</name>
</gene>